<sequence>MEGIAQTRTEYGSGNRRWLGDLHGLNSTEGGTLNGALFPAGTFPDGLVRSGTDLGRVTASGLLGPYDNAATDGRQTCVGHLVSDQVVTATSRNDAALLNHGAVVRTYLPTGSGHDAAAEADLPGIRYRNA</sequence>
<evidence type="ECO:0000313" key="2">
    <source>
        <dbReference type="Proteomes" id="UP000276232"/>
    </source>
</evidence>
<dbReference type="RefSeq" id="WP_123378608.1">
    <property type="nucleotide sequence ID" value="NZ_RJKN01000001.1"/>
</dbReference>
<dbReference type="AlphaFoldDB" id="A0A3N1HTV8"/>
<dbReference type="OrthoDB" id="5197973at2"/>
<evidence type="ECO:0000313" key="1">
    <source>
        <dbReference type="EMBL" id="ROP45941.1"/>
    </source>
</evidence>
<dbReference type="InterPro" id="IPR004195">
    <property type="entry name" value="Head_decoration_D"/>
</dbReference>
<dbReference type="EMBL" id="RJKN01000001">
    <property type="protein sequence ID" value="ROP45941.1"/>
    <property type="molecule type" value="Genomic_DNA"/>
</dbReference>
<name>A0A3N1HTV8_9ACTN</name>
<proteinExistence type="predicted"/>
<dbReference type="InParanoid" id="A0A3N1HTV8"/>
<reference evidence="1 2" key="1">
    <citation type="journal article" date="2015" name="Stand. Genomic Sci.">
        <title>Genomic Encyclopedia of Bacterial and Archaeal Type Strains, Phase III: the genomes of soil and plant-associated and newly described type strains.</title>
        <authorList>
            <person name="Whitman W.B."/>
            <person name="Woyke T."/>
            <person name="Klenk H.P."/>
            <person name="Zhou Y."/>
            <person name="Lilburn T.G."/>
            <person name="Beck B.J."/>
            <person name="De Vos P."/>
            <person name="Vandamme P."/>
            <person name="Eisen J.A."/>
            <person name="Garrity G."/>
            <person name="Hugenholtz P."/>
            <person name="Kyrpides N.C."/>
        </authorList>
    </citation>
    <scope>NUCLEOTIDE SEQUENCE [LARGE SCALE GENOMIC DNA]</scope>
    <source>
        <strain evidence="1 2">CECT 7306</strain>
    </source>
</reference>
<dbReference type="Pfam" id="PF02924">
    <property type="entry name" value="HDPD"/>
    <property type="match status" value="1"/>
</dbReference>
<dbReference type="Proteomes" id="UP000276232">
    <property type="component" value="Unassembled WGS sequence"/>
</dbReference>
<organism evidence="1 2">
    <name type="scientific">Pseudokineococcus lusitanus</name>
    <dbReference type="NCBI Taxonomy" id="763993"/>
    <lineage>
        <taxon>Bacteria</taxon>
        <taxon>Bacillati</taxon>
        <taxon>Actinomycetota</taxon>
        <taxon>Actinomycetes</taxon>
        <taxon>Kineosporiales</taxon>
        <taxon>Kineosporiaceae</taxon>
        <taxon>Pseudokineococcus</taxon>
    </lineage>
</organism>
<gene>
    <name evidence="1" type="ORF">EDC03_0557</name>
</gene>
<protein>
    <submittedName>
        <fullName evidence="1">Bacteriophage lambda head decoration protein D</fullName>
    </submittedName>
</protein>
<keyword evidence="2" id="KW-1185">Reference proteome</keyword>
<accession>A0A3N1HTV8</accession>
<comment type="caution">
    <text evidence="1">The sequence shown here is derived from an EMBL/GenBank/DDBJ whole genome shotgun (WGS) entry which is preliminary data.</text>
</comment>